<evidence type="ECO:0000256" key="1">
    <source>
        <dbReference type="SAM" id="MobiDB-lite"/>
    </source>
</evidence>
<dbReference type="PANTHER" id="PTHR35340:SF5">
    <property type="entry name" value="ASST-DOMAIN-CONTAINING PROTEIN"/>
    <property type="match status" value="1"/>
</dbReference>
<dbReference type="PANTHER" id="PTHR35340">
    <property type="entry name" value="PQQ ENZYME REPEAT PROTEIN-RELATED"/>
    <property type="match status" value="1"/>
</dbReference>
<proteinExistence type="predicted"/>
<dbReference type="InterPro" id="IPR010262">
    <property type="entry name" value="Arylsulfotransferase_bact"/>
</dbReference>
<dbReference type="Pfam" id="PF05935">
    <property type="entry name" value="Arylsulfotrans"/>
    <property type="match status" value="1"/>
</dbReference>
<comment type="caution">
    <text evidence="2">The sequence shown here is derived from an EMBL/GenBank/DDBJ whole genome shotgun (WGS) entry which is preliminary data.</text>
</comment>
<dbReference type="RefSeq" id="WP_229783075.1">
    <property type="nucleotide sequence ID" value="NZ_BMOU01000001.1"/>
</dbReference>
<organism evidence="2 3">
    <name type="scientific">Haloarcula pellucida</name>
    <dbReference type="NCBI Taxonomy" id="1427151"/>
    <lineage>
        <taxon>Archaea</taxon>
        <taxon>Methanobacteriati</taxon>
        <taxon>Methanobacteriota</taxon>
        <taxon>Stenosarchaea group</taxon>
        <taxon>Halobacteria</taxon>
        <taxon>Halobacteriales</taxon>
        <taxon>Haloarculaceae</taxon>
        <taxon>Haloarcula</taxon>
    </lineage>
</organism>
<dbReference type="SUPFAM" id="SSF63829">
    <property type="entry name" value="Calcium-dependent phosphotriesterase"/>
    <property type="match status" value="1"/>
</dbReference>
<dbReference type="Proteomes" id="UP000605784">
    <property type="component" value="Unassembled WGS sequence"/>
</dbReference>
<dbReference type="GO" id="GO:0004062">
    <property type="term" value="F:aryl sulfotransferase activity"/>
    <property type="evidence" value="ECO:0007669"/>
    <property type="project" value="InterPro"/>
</dbReference>
<reference evidence="2" key="1">
    <citation type="journal article" date="2014" name="Int. J. Syst. Evol. Microbiol.">
        <title>Complete genome sequence of Corynebacterium casei LMG S-19264T (=DSM 44701T), isolated from a smear-ripened cheese.</title>
        <authorList>
            <consortium name="US DOE Joint Genome Institute (JGI-PGF)"/>
            <person name="Walter F."/>
            <person name="Albersmeier A."/>
            <person name="Kalinowski J."/>
            <person name="Ruckert C."/>
        </authorList>
    </citation>
    <scope>NUCLEOTIDE SEQUENCE</scope>
    <source>
        <strain evidence="2">JCM 17820</strain>
    </source>
</reference>
<evidence type="ECO:0008006" key="4">
    <source>
        <dbReference type="Google" id="ProtNLM"/>
    </source>
</evidence>
<keyword evidence="3" id="KW-1185">Reference proteome</keyword>
<evidence type="ECO:0000313" key="3">
    <source>
        <dbReference type="Proteomes" id="UP000605784"/>
    </source>
</evidence>
<sequence>MVARVAFLAILLSATVAVGHSYVTTTGVADATETAQTDSNSPAHVSTVSTTGQTLDVESRFESASERPTRGENWSTPRVTEAVATLDRNVTVVATQGFYVSDERAELAAFLANGTVVYYDDRYRVYFDVDPVEAERYTVEYVAAEHLTGDACGPVGGEPCTRNVVTRVNLTTGEEEQVYSEVTERVYSARWHDVDRINETHLLVADIVDDGVYAVDTRDGSVAWRWNASAHYDREQGGSEGDWTHINDVEALADGSVVVSPRNMDEVVFLEPGPDGWAVNESRTLGTDENHDVLYEQHNPDYIPADRGGPAVLVADSENGRIVEYERTAEGWNRTWKWRDVRLQWPRDADRLPDGNTLVVDSHGDRVAEVGVNDTVVWSADVGMPYDVERLGTGDESSGGPAAPYRAVVSDRPGDAASVVANVTNASGVGSGSEPRRSLADRFWLGLKTLVPSLLANGALYVAPSWVRFSDLAFATTALSTGVVWSASEFYWSRYSLAGLARRATAVGRRAFAAIRRR</sequence>
<feature type="region of interest" description="Disordered" evidence="1">
    <location>
        <begin position="33"/>
        <end position="52"/>
    </location>
</feature>
<dbReference type="EMBL" id="BMOU01000001">
    <property type="protein sequence ID" value="GGN89176.1"/>
    <property type="molecule type" value="Genomic_DNA"/>
</dbReference>
<name>A0A830GJZ0_9EURY</name>
<reference evidence="2" key="2">
    <citation type="submission" date="2020-09" db="EMBL/GenBank/DDBJ databases">
        <authorList>
            <person name="Sun Q."/>
            <person name="Ohkuma M."/>
        </authorList>
    </citation>
    <scope>NUCLEOTIDE SEQUENCE</scope>
    <source>
        <strain evidence="2">JCM 17820</strain>
    </source>
</reference>
<accession>A0A830GJZ0</accession>
<gene>
    <name evidence="2" type="ORF">GCM10009030_09640</name>
</gene>
<protein>
    <recommendedName>
        <fullName evidence="4">Arylsulfotransferase (ASST)</fullName>
    </recommendedName>
</protein>
<dbReference type="AlphaFoldDB" id="A0A830GJZ0"/>
<evidence type="ECO:0000313" key="2">
    <source>
        <dbReference type="EMBL" id="GGN89176.1"/>
    </source>
</evidence>
<dbReference type="InterPro" id="IPR053143">
    <property type="entry name" value="Arylsulfate_ST"/>
</dbReference>